<evidence type="ECO:0000256" key="4">
    <source>
        <dbReference type="ARBA" id="ARBA00022643"/>
    </source>
</evidence>
<dbReference type="InterPro" id="IPR005025">
    <property type="entry name" value="FMN_Rdtase-like_dom"/>
</dbReference>
<evidence type="ECO:0000313" key="9">
    <source>
        <dbReference type="EMBL" id="SUM54062.1"/>
    </source>
</evidence>
<comment type="subunit">
    <text evidence="1">Homotetramer.</text>
</comment>
<evidence type="ECO:0000313" key="10">
    <source>
        <dbReference type="Proteomes" id="UP000254412"/>
    </source>
</evidence>
<dbReference type="AlphaFoldDB" id="A0A380GHZ8"/>
<dbReference type="GO" id="GO:0008752">
    <property type="term" value="F:FMN reductase [NAD(P)H] activity"/>
    <property type="evidence" value="ECO:0007669"/>
    <property type="project" value="InterPro"/>
</dbReference>
<dbReference type="Gene3D" id="3.40.50.360">
    <property type="match status" value="1"/>
</dbReference>
<keyword evidence="5 9" id="KW-0560">Oxidoreductase</keyword>
<dbReference type="PANTHER" id="PTHR43408">
    <property type="entry name" value="FMN REDUCTASE (NADPH)"/>
    <property type="match status" value="1"/>
</dbReference>
<dbReference type="SUPFAM" id="SSF52218">
    <property type="entry name" value="Flavoproteins"/>
    <property type="match status" value="1"/>
</dbReference>
<dbReference type="InterPro" id="IPR051814">
    <property type="entry name" value="NAD(P)H-dep_FMN_reductase"/>
</dbReference>
<keyword evidence="4" id="KW-0288">FMN</keyword>
<accession>A0A380GHZ8</accession>
<dbReference type="Pfam" id="PF03358">
    <property type="entry name" value="FMN_red"/>
    <property type="match status" value="1"/>
</dbReference>
<dbReference type="PANTHER" id="PTHR43408:SF1">
    <property type="entry name" value="FMN REDUCTASE (NADPH)"/>
    <property type="match status" value="1"/>
</dbReference>
<evidence type="ECO:0000256" key="7">
    <source>
        <dbReference type="ARBA" id="ARBA00032807"/>
    </source>
</evidence>
<name>A0A380GHZ8_9STAP</name>
<dbReference type="Proteomes" id="UP000254412">
    <property type="component" value="Unassembled WGS sequence"/>
</dbReference>
<dbReference type="InterPro" id="IPR020048">
    <property type="entry name" value="NADPH-dep_FMN_reduc_SsuE"/>
</dbReference>
<evidence type="ECO:0000256" key="2">
    <source>
        <dbReference type="ARBA" id="ARBA00016393"/>
    </source>
</evidence>
<dbReference type="GO" id="GO:0046306">
    <property type="term" value="P:alkanesulfonate catabolic process"/>
    <property type="evidence" value="ECO:0007669"/>
    <property type="project" value="InterPro"/>
</dbReference>
<evidence type="ECO:0000259" key="8">
    <source>
        <dbReference type="Pfam" id="PF03358"/>
    </source>
</evidence>
<evidence type="ECO:0000256" key="6">
    <source>
        <dbReference type="ARBA" id="ARBA00031831"/>
    </source>
</evidence>
<evidence type="ECO:0000256" key="5">
    <source>
        <dbReference type="ARBA" id="ARBA00023002"/>
    </source>
</evidence>
<feature type="domain" description="NADPH-dependent FMN reductase-like" evidence="8">
    <location>
        <begin position="14"/>
        <end position="154"/>
    </location>
</feature>
<reference evidence="9 10" key="1">
    <citation type="submission" date="2018-06" db="EMBL/GenBank/DDBJ databases">
        <authorList>
            <consortium name="Pathogen Informatics"/>
            <person name="Doyle S."/>
        </authorList>
    </citation>
    <scope>NUCLEOTIDE SEQUENCE [LARGE SCALE GENOMIC DNA]</scope>
    <source>
        <strain evidence="9 10">NCTC13834</strain>
    </source>
</reference>
<proteinExistence type="predicted"/>
<dbReference type="InterPro" id="IPR029039">
    <property type="entry name" value="Flavoprotein-like_sf"/>
</dbReference>
<protein>
    <recommendedName>
        <fullName evidence="2">FMN-dependent NADPH-azoreductase</fullName>
    </recommendedName>
    <alternativeName>
        <fullName evidence="7">NADPH-dependent flavo-azoreductase</fullName>
    </alternativeName>
    <alternativeName>
        <fullName evidence="6">NADPH-flavin azoreductase</fullName>
    </alternativeName>
</protein>
<sequence>MKNVFRKGNIILAKVAIIAGGNKVKSRLTGVIDYAEKYLDDEGIDTDIIHVHQLDAEALITADFSDESINQTHKIIEDADGIIIVSPVFKAAYSGIVKTYLDLLPRGAFTGKTVLPLALGGTFAHVLAIQYSLDPVIKELGADTIHKGRFILDKHITQNDDGSYNYDQEARDGLNKTLKKFVSDKSQVKE</sequence>
<evidence type="ECO:0000256" key="1">
    <source>
        <dbReference type="ARBA" id="ARBA00011881"/>
    </source>
</evidence>
<dbReference type="EMBL" id="UHDS01000001">
    <property type="protein sequence ID" value="SUM54062.1"/>
    <property type="molecule type" value="Genomic_DNA"/>
</dbReference>
<gene>
    <name evidence="9" type="primary">ssuE_2</name>
    <name evidence="9" type="ORF">NCTC13834_00345</name>
</gene>
<organism evidence="9 10">
    <name type="scientific">Staphylococcus nepalensis</name>
    <dbReference type="NCBI Taxonomy" id="214473"/>
    <lineage>
        <taxon>Bacteria</taxon>
        <taxon>Bacillati</taxon>
        <taxon>Bacillota</taxon>
        <taxon>Bacilli</taxon>
        <taxon>Bacillales</taxon>
        <taxon>Staphylococcaceae</taxon>
        <taxon>Staphylococcus</taxon>
    </lineage>
</organism>
<keyword evidence="3" id="KW-0285">Flavoprotein</keyword>
<evidence type="ECO:0000256" key="3">
    <source>
        <dbReference type="ARBA" id="ARBA00022630"/>
    </source>
</evidence>
<dbReference type="NCBIfam" id="TIGR03567">
    <property type="entry name" value="FMN_reduc_SsuE"/>
    <property type="match status" value="1"/>
</dbReference>